<accession>A0AAW2YUW0</accession>
<feature type="domain" description="Endonuclease/exonuclease/phosphatase" evidence="1">
    <location>
        <begin position="30"/>
        <end position="245"/>
    </location>
</feature>
<gene>
    <name evidence="2" type="ORF">AKO1_004075</name>
</gene>
<dbReference type="GO" id="GO:0003824">
    <property type="term" value="F:catalytic activity"/>
    <property type="evidence" value="ECO:0007669"/>
    <property type="project" value="InterPro"/>
</dbReference>
<evidence type="ECO:0000313" key="3">
    <source>
        <dbReference type="Proteomes" id="UP001431209"/>
    </source>
</evidence>
<proteinExistence type="predicted"/>
<comment type="caution">
    <text evidence="2">The sequence shown here is derived from an EMBL/GenBank/DDBJ whole genome shotgun (WGS) entry which is preliminary data.</text>
</comment>
<dbReference type="InterPro" id="IPR051916">
    <property type="entry name" value="GPI-anchor_lipid_remodeler"/>
</dbReference>
<name>A0AAW2YUW0_9EUKA</name>
<dbReference type="GO" id="GO:0016020">
    <property type="term" value="C:membrane"/>
    <property type="evidence" value="ECO:0007669"/>
    <property type="project" value="GOC"/>
</dbReference>
<dbReference type="InterPro" id="IPR036691">
    <property type="entry name" value="Endo/exonu/phosph_ase_sf"/>
</dbReference>
<dbReference type="Gene3D" id="3.60.10.10">
    <property type="entry name" value="Endonuclease/exonuclease/phosphatase"/>
    <property type="match status" value="1"/>
</dbReference>
<protein>
    <submittedName>
        <fullName evidence="2">GlyS</fullName>
    </submittedName>
</protein>
<dbReference type="AlphaFoldDB" id="A0AAW2YUW0"/>
<reference evidence="2 3" key="1">
    <citation type="submission" date="2024-03" db="EMBL/GenBank/DDBJ databases">
        <title>The Acrasis kona genome and developmental transcriptomes reveal deep origins of eukaryotic multicellular pathways.</title>
        <authorList>
            <person name="Sheikh S."/>
            <person name="Fu C.-J."/>
            <person name="Brown M.W."/>
            <person name="Baldauf S.L."/>
        </authorList>
    </citation>
    <scope>NUCLEOTIDE SEQUENCE [LARGE SCALE GENOMIC DNA]</scope>
    <source>
        <strain evidence="2 3">ATCC MYA-3509</strain>
    </source>
</reference>
<dbReference type="PANTHER" id="PTHR14859">
    <property type="entry name" value="CALCOFLUOR WHITE HYPERSENSITIVE PROTEIN PRECURSOR"/>
    <property type="match status" value="1"/>
</dbReference>
<dbReference type="PANTHER" id="PTHR14859:SF1">
    <property type="entry name" value="PGAP2-INTERACTING PROTEIN"/>
    <property type="match status" value="1"/>
</dbReference>
<sequence>MTSGHEGQSTRGTFRIATLNVHEWRDDKGVDSIDRIAQVLKPLDLDILALEEVSNESTLKILSSKIGLTHYLFCEADVYHGNAVLSKQQISSSKKARIGIGLNDVRSILQVVVDHEFMLDNAASLSVTHLDHASEEVRIEQLETFHEDILSNYSNKVQIVVGDFNSLTLDDYSPKYLEQIAAVRRKTDWEIPKENATLWMKKKNFVDVLKQSNKHCLDEELKTCRFNTRVDYIFLRGELKEGWSLSDCKILSSGAATDHEIVMATFCKH</sequence>
<dbReference type="SUPFAM" id="SSF56219">
    <property type="entry name" value="DNase I-like"/>
    <property type="match status" value="1"/>
</dbReference>
<organism evidence="2 3">
    <name type="scientific">Acrasis kona</name>
    <dbReference type="NCBI Taxonomy" id="1008807"/>
    <lineage>
        <taxon>Eukaryota</taxon>
        <taxon>Discoba</taxon>
        <taxon>Heterolobosea</taxon>
        <taxon>Tetramitia</taxon>
        <taxon>Eutetramitia</taxon>
        <taxon>Acrasidae</taxon>
        <taxon>Acrasis</taxon>
    </lineage>
</organism>
<evidence type="ECO:0000259" key="1">
    <source>
        <dbReference type="Pfam" id="PF03372"/>
    </source>
</evidence>
<dbReference type="Proteomes" id="UP001431209">
    <property type="component" value="Unassembled WGS sequence"/>
</dbReference>
<keyword evidence="3" id="KW-1185">Reference proteome</keyword>
<evidence type="ECO:0000313" key="2">
    <source>
        <dbReference type="EMBL" id="KAL0480879.1"/>
    </source>
</evidence>
<dbReference type="EMBL" id="JAOPGA020000701">
    <property type="protein sequence ID" value="KAL0480879.1"/>
    <property type="molecule type" value="Genomic_DNA"/>
</dbReference>
<dbReference type="GO" id="GO:0006506">
    <property type="term" value="P:GPI anchor biosynthetic process"/>
    <property type="evidence" value="ECO:0007669"/>
    <property type="project" value="TreeGrafter"/>
</dbReference>
<dbReference type="InterPro" id="IPR005135">
    <property type="entry name" value="Endo/exonuclease/phosphatase"/>
</dbReference>
<dbReference type="Pfam" id="PF03372">
    <property type="entry name" value="Exo_endo_phos"/>
    <property type="match status" value="1"/>
</dbReference>